<dbReference type="AlphaFoldDB" id="A0AAW8VDT5"/>
<evidence type="ECO:0000259" key="1">
    <source>
        <dbReference type="Pfam" id="PF10543"/>
    </source>
</evidence>
<accession>A0AAW8VDT5</accession>
<protein>
    <submittedName>
        <fullName evidence="2">ORF6N domain-containing protein</fullName>
    </submittedName>
</protein>
<organism evidence="2 3">
    <name type="scientific">Bacteroides cellulosilyticus</name>
    <dbReference type="NCBI Taxonomy" id="246787"/>
    <lineage>
        <taxon>Bacteria</taxon>
        <taxon>Pseudomonadati</taxon>
        <taxon>Bacteroidota</taxon>
        <taxon>Bacteroidia</taxon>
        <taxon>Bacteroidales</taxon>
        <taxon>Bacteroidaceae</taxon>
        <taxon>Bacteroides</taxon>
    </lineage>
</organism>
<comment type="caution">
    <text evidence="2">The sequence shown here is derived from an EMBL/GenBank/DDBJ whole genome shotgun (WGS) entry which is preliminary data.</text>
</comment>
<reference evidence="2" key="1">
    <citation type="submission" date="2023-08" db="EMBL/GenBank/DDBJ databases">
        <title>Reintroducing virulent viruses to syntetic microbiomes.</title>
        <authorList>
            <person name="Wilde J."/>
            <person name="Boyes R."/>
            <person name="Robinson A.V."/>
            <person name="Daisley B.A."/>
            <person name="Allen-Vercoe E."/>
        </authorList>
    </citation>
    <scope>NUCLEOTIDE SEQUENCE</scope>
    <source>
        <strain evidence="2">225I_12FAA</strain>
    </source>
</reference>
<dbReference type="EMBL" id="JAVSNH010000001">
    <property type="protein sequence ID" value="MDT4510099.1"/>
    <property type="molecule type" value="Genomic_DNA"/>
</dbReference>
<dbReference type="InterPro" id="IPR018873">
    <property type="entry name" value="KilA-N_DNA-bd_domain"/>
</dbReference>
<dbReference type="Pfam" id="PF10543">
    <property type="entry name" value="ORF6N"/>
    <property type="match status" value="1"/>
</dbReference>
<name>A0AAW8VDT5_9BACE</name>
<gene>
    <name evidence="2" type="ORF">RO785_03775</name>
</gene>
<sequence length="192" mass="21944">MNDELIFIENKIYEVRGTKVMLDFDLAELYGIETRTLKQAVRRNIERFPEDFMFMLTKEEANNLIHIGVSQNVISPEYNVGSTNIFAFTENGVSMLSSVLRSPLAIQININIMRTFTRMRQLVFACKESSLSVKDELEQIKVQLSEIAEDLDSNEQDHESLFNAIAEISLKLQLNQSNSGRVTVKGFTKNDL</sequence>
<evidence type="ECO:0000313" key="2">
    <source>
        <dbReference type="EMBL" id="MDT4510099.1"/>
    </source>
</evidence>
<feature type="domain" description="KilA-N DNA-binding" evidence="1">
    <location>
        <begin position="10"/>
        <end position="99"/>
    </location>
</feature>
<evidence type="ECO:0000313" key="3">
    <source>
        <dbReference type="Proteomes" id="UP001266995"/>
    </source>
</evidence>
<dbReference type="RefSeq" id="WP_195510606.1">
    <property type="nucleotide sequence ID" value="NZ_JADMQL010000007.1"/>
</dbReference>
<proteinExistence type="predicted"/>
<dbReference type="Proteomes" id="UP001266995">
    <property type="component" value="Unassembled WGS sequence"/>
</dbReference>